<dbReference type="SMART" id="SM00757">
    <property type="entry name" value="CRA"/>
    <property type="match status" value="1"/>
</dbReference>
<keyword evidence="4" id="KW-0963">Cytoplasm</keyword>
<protein>
    <recommendedName>
        <fullName evidence="14">Protein FYV10</fullName>
    </recommendedName>
</protein>
<evidence type="ECO:0000256" key="8">
    <source>
        <dbReference type="PROSITE-ProRule" id="PRU01215"/>
    </source>
</evidence>
<keyword evidence="13" id="KW-1185">Reference proteome</keyword>
<dbReference type="GO" id="GO:0008270">
    <property type="term" value="F:zinc ion binding"/>
    <property type="evidence" value="ECO:0007669"/>
    <property type="project" value="UniProtKB-KW"/>
</dbReference>
<dbReference type="STRING" id="759272.G0S679"/>
<dbReference type="AlphaFoldDB" id="G0S679"/>
<dbReference type="PANTHER" id="PTHR12170:SF2">
    <property type="entry name" value="E3 UBIQUITIN-PROTEIN TRANSFERASE MAEA"/>
    <property type="match status" value="1"/>
</dbReference>
<dbReference type="PROSITE" id="PS51867">
    <property type="entry name" value="ZF_RING_GID"/>
    <property type="match status" value="1"/>
</dbReference>
<dbReference type="InterPro" id="IPR024964">
    <property type="entry name" value="CTLH/CRA"/>
</dbReference>
<dbReference type="InterPro" id="IPR006594">
    <property type="entry name" value="LisH"/>
</dbReference>
<dbReference type="GO" id="GO:0061630">
    <property type="term" value="F:ubiquitin protein ligase activity"/>
    <property type="evidence" value="ECO:0007669"/>
    <property type="project" value="InterPro"/>
</dbReference>
<comment type="subcellular location">
    <subcellularLocation>
        <location evidence="2">Cytoplasm</location>
    </subcellularLocation>
</comment>
<evidence type="ECO:0000256" key="3">
    <source>
        <dbReference type="ARBA" id="ARBA00010615"/>
    </source>
</evidence>
<dbReference type="InterPro" id="IPR045098">
    <property type="entry name" value="Fyv10_fam"/>
</dbReference>
<dbReference type="Pfam" id="PF10607">
    <property type="entry name" value="CTLH"/>
    <property type="match status" value="1"/>
</dbReference>
<evidence type="ECO:0000256" key="1">
    <source>
        <dbReference type="ARBA" id="ARBA00002343"/>
    </source>
</evidence>
<dbReference type="SMART" id="SM00668">
    <property type="entry name" value="CTLH"/>
    <property type="match status" value="1"/>
</dbReference>
<dbReference type="HOGENOM" id="CLU_027445_2_0_1"/>
<evidence type="ECO:0000313" key="13">
    <source>
        <dbReference type="Proteomes" id="UP000008066"/>
    </source>
</evidence>
<gene>
    <name evidence="12" type="ORF">CTHT_0025790</name>
</gene>
<dbReference type="PROSITE" id="PS50896">
    <property type="entry name" value="LISH"/>
    <property type="match status" value="1"/>
</dbReference>
<dbReference type="InterPro" id="IPR013144">
    <property type="entry name" value="CRA_dom"/>
</dbReference>
<evidence type="ECO:0000313" key="12">
    <source>
        <dbReference type="EMBL" id="EGS20743.1"/>
    </source>
</evidence>
<organism evidence="13">
    <name type="scientific">Chaetomium thermophilum (strain DSM 1495 / CBS 144.50 / IMI 039719)</name>
    <name type="common">Thermochaetoides thermophila</name>
    <dbReference type="NCBI Taxonomy" id="759272"/>
    <lineage>
        <taxon>Eukaryota</taxon>
        <taxon>Fungi</taxon>
        <taxon>Dikarya</taxon>
        <taxon>Ascomycota</taxon>
        <taxon>Pezizomycotina</taxon>
        <taxon>Sordariomycetes</taxon>
        <taxon>Sordariomycetidae</taxon>
        <taxon>Sordariales</taxon>
        <taxon>Chaetomiaceae</taxon>
        <taxon>Thermochaetoides</taxon>
    </lineage>
</organism>
<dbReference type="PROSITE" id="PS50897">
    <property type="entry name" value="CTLH"/>
    <property type="match status" value="1"/>
</dbReference>
<evidence type="ECO:0000256" key="2">
    <source>
        <dbReference type="ARBA" id="ARBA00004496"/>
    </source>
</evidence>
<comment type="function">
    <text evidence="1">Involved in the proteasome-dependent degradation of fructose-1,6-bisphosphatase.</text>
</comment>
<dbReference type="KEGG" id="cthr:CTHT_0025790"/>
<proteinExistence type="inferred from homology"/>
<evidence type="ECO:0000256" key="5">
    <source>
        <dbReference type="ARBA" id="ARBA00022723"/>
    </source>
</evidence>
<name>G0S679_CHATD</name>
<keyword evidence="9" id="KW-0175">Coiled coil</keyword>
<dbReference type="InterPro" id="IPR044063">
    <property type="entry name" value="ZF_RING_GID"/>
</dbReference>
<reference evidence="12 13" key="1">
    <citation type="journal article" date="2011" name="Cell">
        <title>Insight into structure and assembly of the nuclear pore complex by utilizing the genome of a eukaryotic thermophile.</title>
        <authorList>
            <person name="Amlacher S."/>
            <person name="Sarges P."/>
            <person name="Flemming D."/>
            <person name="van Noort V."/>
            <person name="Kunze R."/>
            <person name="Devos D.P."/>
            <person name="Arumugam M."/>
            <person name="Bork P."/>
            <person name="Hurt E."/>
        </authorList>
    </citation>
    <scope>NUCLEOTIDE SEQUENCE [LARGE SCALE GENOMIC DNA]</scope>
    <source>
        <strain evidence="13">DSM 1495 / CBS 144.50 / IMI 039719</strain>
    </source>
</reference>
<dbReference type="OMA" id="ENISEWG"/>
<dbReference type="InterPro" id="IPR006595">
    <property type="entry name" value="CTLH_C"/>
</dbReference>
<dbReference type="EMBL" id="GL988041">
    <property type="protein sequence ID" value="EGS20743.1"/>
    <property type="molecule type" value="Genomic_DNA"/>
</dbReference>
<feature type="zinc finger region" description="RING-Gid-type" evidence="8">
    <location>
        <begin position="370"/>
        <end position="431"/>
    </location>
</feature>
<dbReference type="OrthoDB" id="1933455at2759"/>
<feature type="coiled-coil region" evidence="9">
    <location>
        <begin position="64"/>
        <end position="91"/>
    </location>
</feature>
<dbReference type="GO" id="GO:0043161">
    <property type="term" value="P:proteasome-mediated ubiquitin-dependent protein catabolic process"/>
    <property type="evidence" value="ECO:0007669"/>
    <property type="project" value="InterPro"/>
</dbReference>
<dbReference type="Proteomes" id="UP000008066">
    <property type="component" value="Unassembled WGS sequence"/>
</dbReference>
<dbReference type="GO" id="GO:0034657">
    <property type="term" value="C:GID complex"/>
    <property type="evidence" value="ECO:0007669"/>
    <property type="project" value="TreeGrafter"/>
</dbReference>
<evidence type="ECO:0000256" key="6">
    <source>
        <dbReference type="ARBA" id="ARBA00022771"/>
    </source>
</evidence>
<dbReference type="RefSeq" id="XP_006693039.1">
    <property type="nucleotide sequence ID" value="XM_006692976.1"/>
</dbReference>
<dbReference type="PANTHER" id="PTHR12170">
    <property type="entry name" value="MACROPHAGE ERYTHROBLAST ATTACHER-RELATED"/>
    <property type="match status" value="1"/>
</dbReference>
<keyword evidence="5" id="KW-0479">Metal-binding</keyword>
<dbReference type="GO" id="GO:0005737">
    <property type="term" value="C:cytoplasm"/>
    <property type="evidence" value="ECO:0007669"/>
    <property type="project" value="UniProtKB-SubCell"/>
</dbReference>
<evidence type="ECO:0000256" key="4">
    <source>
        <dbReference type="ARBA" id="ARBA00022490"/>
    </source>
</evidence>
<comment type="similarity">
    <text evidence="3">Belongs to the FYV10 family.</text>
</comment>
<evidence type="ECO:0000259" key="11">
    <source>
        <dbReference type="PROSITE" id="PS51867"/>
    </source>
</evidence>
<keyword evidence="6 8" id="KW-0863">Zinc-finger</keyword>
<sequence length="446" mass="50730">MADEASKINHDSQLLLDQQFLRLPYELLRKNFRSFHVAFETQSTEIKNTLKDIAQKSFDGKLSKQQADKELAQIQNKLYNLKRKLATSTQEEDRYFDQIAARSRETREFLTLKTVDDVKYEPWSRRRLNRYLIDYCLRHGHLDTAVEMAKNAEINELVDIDAFVAMDKIQRSLRGGSVQEALTWCKENKKELRKMQSNLEFMLRCQQYIEMVRTGKKIEAINHARKYIIPFSDQYREEVETICGLLAHGPNTTIEEYASQFSPLRWHQLADAFTDAYLKLLNLPNAPLLHIALFTGLSALKTPACHGAGNATTASQLSAEDTNMDGVDGVNGVNGVNGTNGTNGVNGTATGRHKHHHLHGTSAVSMTRVCPTCSTELNELARNVRYAHHSKSRLLDQDLIMLPNNRIYGVERLREYAAKSGLEGKYKDLITGEVFEEAKCMKVFVT</sequence>
<dbReference type="eggNOG" id="KOG0396">
    <property type="taxonomic scope" value="Eukaryota"/>
</dbReference>
<evidence type="ECO:0000259" key="10">
    <source>
        <dbReference type="PROSITE" id="PS50897"/>
    </source>
</evidence>
<feature type="domain" description="RING-Gid-type" evidence="11">
    <location>
        <begin position="370"/>
        <end position="431"/>
    </location>
</feature>
<feature type="domain" description="CTLH" evidence="10">
    <location>
        <begin position="162"/>
        <end position="219"/>
    </location>
</feature>
<keyword evidence="7" id="KW-0862">Zinc</keyword>
<dbReference type="GeneID" id="18256617"/>
<evidence type="ECO:0000256" key="7">
    <source>
        <dbReference type="ARBA" id="ARBA00022833"/>
    </source>
</evidence>
<evidence type="ECO:0000256" key="9">
    <source>
        <dbReference type="SAM" id="Coils"/>
    </source>
</evidence>
<accession>G0S679</accession>
<evidence type="ECO:0008006" key="14">
    <source>
        <dbReference type="Google" id="ProtNLM"/>
    </source>
</evidence>
<dbReference type="GO" id="GO:0005634">
    <property type="term" value="C:nucleus"/>
    <property type="evidence" value="ECO:0007669"/>
    <property type="project" value="TreeGrafter"/>
</dbReference>